<evidence type="ECO:0000313" key="1">
    <source>
        <dbReference type="EMBL" id="PPS12101.1"/>
    </source>
</evidence>
<sequence length="99" mass="10722">MHKAHSISCLNSHLFGENGHDASAGIAQLGERQTEDLKIQMALLSPLPPPPCFFILFISATPHFIADSPSLIPWSELSLPSSPSVRCLSKFIDVIDALV</sequence>
<protein>
    <submittedName>
        <fullName evidence="1">Uncharacterized protein</fullName>
    </submittedName>
</protein>
<accession>A0A2P5Y997</accession>
<dbReference type="Proteomes" id="UP000239757">
    <property type="component" value="Unassembled WGS sequence"/>
</dbReference>
<reference evidence="1 2" key="1">
    <citation type="submission" date="2015-01" db="EMBL/GenBank/DDBJ databases">
        <title>Genome of allotetraploid Gossypium barbadense reveals genomic plasticity and fiber elongation in cotton evolution.</title>
        <authorList>
            <person name="Chen X."/>
            <person name="Liu X."/>
            <person name="Zhao B."/>
            <person name="Zheng H."/>
            <person name="Hu Y."/>
            <person name="Lu G."/>
            <person name="Yang C."/>
            <person name="Chen J."/>
            <person name="Shan C."/>
            <person name="Zhang L."/>
            <person name="Zhou Y."/>
            <person name="Wang L."/>
            <person name="Guo W."/>
            <person name="Bai Y."/>
            <person name="Ruan J."/>
            <person name="Shangguan X."/>
            <person name="Mao Y."/>
            <person name="Jiang J."/>
            <person name="Zhu Y."/>
            <person name="Lei J."/>
            <person name="Kang H."/>
            <person name="Chen S."/>
            <person name="He X."/>
            <person name="Wang R."/>
            <person name="Wang Y."/>
            <person name="Chen J."/>
            <person name="Wang L."/>
            <person name="Yu S."/>
            <person name="Wang B."/>
            <person name="Wei J."/>
            <person name="Song S."/>
            <person name="Lu X."/>
            <person name="Gao Z."/>
            <person name="Gu W."/>
            <person name="Deng X."/>
            <person name="Ma D."/>
            <person name="Wang S."/>
            <person name="Liang W."/>
            <person name="Fang L."/>
            <person name="Cai C."/>
            <person name="Zhu X."/>
            <person name="Zhou B."/>
            <person name="Zhang Y."/>
            <person name="Chen Z."/>
            <person name="Xu S."/>
            <person name="Zhu R."/>
            <person name="Wang S."/>
            <person name="Zhang T."/>
            <person name="Zhao G."/>
        </authorList>
    </citation>
    <scope>NUCLEOTIDE SEQUENCE [LARGE SCALE GENOMIC DNA]</scope>
    <source>
        <strain evidence="2">cv. Xinhai21</strain>
        <tissue evidence="1">Leaf</tissue>
    </source>
</reference>
<name>A0A2P5Y997_GOSBA</name>
<dbReference type="EMBL" id="KZ663519">
    <property type="protein sequence ID" value="PPS12101.1"/>
    <property type="molecule type" value="Genomic_DNA"/>
</dbReference>
<evidence type="ECO:0000313" key="2">
    <source>
        <dbReference type="Proteomes" id="UP000239757"/>
    </source>
</evidence>
<dbReference type="AlphaFoldDB" id="A0A2P5Y997"/>
<organism evidence="1 2">
    <name type="scientific">Gossypium barbadense</name>
    <name type="common">Sea Island cotton</name>
    <name type="synonym">Hibiscus barbadensis</name>
    <dbReference type="NCBI Taxonomy" id="3634"/>
    <lineage>
        <taxon>Eukaryota</taxon>
        <taxon>Viridiplantae</taxon>
        <taxon>Streptophyta</taxon>
        <taxon>Embryophyta</taxon>
        <taxon>Tracheophyta</taxon>
        <taxon>Spermatophyta</taxon>
        <taxon>Magnoliopsida</taxon>
        <taxon>eudicotyledons</taxon>
        <taxon>Gunneridae</taxon>
        <taxon>Pentapetalae</taxon>
        <taxon>rosids</taxon>
        <taxon>malvids</taxon>
        <taxon>Malvales</taxon>
        <taxon>Malvaceae</taxon>
        <taxon>Malvoideae</taxon>
        <taxon>Gossypium</taxon>
    </lineage>
</organism>
<proteinExistence type="predicted"/>
<gene>
    <name evidence="1" type="ORF">GOBAR_AA08570</name>
</gene>